<dbReference type="PANTHER" id="PTHR33321">
    <property type="match status" value="1"/>
</dbReference>
<dbReference type="InterPro" id="IPR007541">
    <property type="entry name" value="Uncharacterised_BSP"/>
</dbReference>
<reference evidence="2" key="1">
    <citation type="journal article" date="2019" name="Gigascience">
        <title>De novo genome assembly of the endangered Acer yangbiense, a plant species with extremely small populations endemic to Yunnan Province, China.</title>
        <authorList>
            <person name="Yang J."/>
            <person name="Wariss H.M."/>
            <person name="Tao L."/>
            <person name="Zhang R."/>
            <person name="Yun Q."/>
            <person name="Hollingsworth P."/>
            <person name="Dao Z."/>
            <person name="Luo G."/>
            <person name="Guo H."/>
            <person name="Ma Y."/>
            <person name="Sun W."/>
        </authorList>
    </citation>
    <scope>NUCLEOTIDE SEQUENCE [LARGE SCALE GENOMIC DNA]</scope>
    <source>
        <strain evidence="2">cv. Malutang</strain>
    </source>
</reference>
<organism evidence="1 2">
    <name type="scientific">Acer yangbiense</name>
    <dbReference type="NCBI Taxonomy" id="1000413"/>
    <lineage>
        <taxon>Eukaryota</taxon>
        <taxon>Viridiplantae</taxon>
        <taxon>Streptophyta</taxon>
        <taxon>Embryophyta</taxon>
        <taxon>Tracheophyta</taxon>
        <taxon>Spermatophyta</taxon>
        <taxon>Magnoliopsida</taxon>
        <taxon>eudicotyledons</taxon>
        <taxon>Gunneridae</taxon>
        <taxon>Pentapetalae</taxon>
        <taxon>rosids</taxon>
        <taxon>malvids</taxon>
        <taxon>Sapindales</taxon>
        <taxon>Sapindaceae</taxon>
        <taxon>Hippocastanoideae</taxon>
        <taxon>Acereae</taxon>
        <taxon>Acer</taxon>
    </lineage>
</organism>
<dbReference type="Proteomes" id="UP000323000">
    <property type="component" value="Chromosome 9"/>
</dbReference>
<gene>
    <name evidence="1" type="ORF">EZV62_019814</name>
</gene>
<dbReference type="Pfam" id="PF04450">
    <property type="entry name" value="BSP"/>
    <property type="match status" value="1"/>
</dbReference>
<dbReference type="AlphaFoldDB" id="A0A5C7HCH7"/>
<proteinExistence type="predicted"/>
<name>A0A5C7HCH7_9ROSI</name>
<accession>A0A5C7HCH7</accession>
<comment type="caution">
    <text evidence="1">The sequence shown here is derived from an EMBL/GenBank/DDBJ whole genome shotgun (WGS) entry which is preliminary data.</text>
</comment>
<evidence type="ECO:0000313" key="2">
    <source>
        <dbReference type="Proteomes" id="UP000323000"/>
    </source>
</evidence>
<dbReference type="EMBL" id="VAHF01000009">
    <property type="protein sequence ID" value="TXG54558.1"/>
    <property type="molecule type" value="Genomic_DNA"/>
</dbReference>
<sequence length="517" mass="57914">MMEACKILSFEIGLDKIALGVGLDGGQLEIKDKKAAEILKEHKFTKNVNDEAVRVRKKFIGCLSKPILEKAINGVCLKLVGVKRGVNFCCSKPILENAINGFCLKSEGDKGKVCWFLKPKEKPGLAFFGNAKLNVGKIRNFVSEESDEGPCSSLVSKEYGNREGSKFDLGKGLNRDKVIVSGSENDNEVSSNNFYIDLCPAEVEAPFLSKNLKGRKSFIPVKRHSMKTMSFDAFNKVSWNLEDEIVKVIEIGKAMGFDLIDKVVETNEVIVRNEDIKFLSSDKAISFRLLSIIFIGLISIYANYEQSKGFDIIIINDIKDSPAGNRFELFYLSNDKATRILQNTSSFIENVLYPDTTTSTNHPKKQVRRVTLRLSTKNNLTRIFPTVDAPKSDEFVINISPSIIMGHSSNDNHAMVSAIQRGMARVWLWDGESRAPPWLVDGLVEYMSGLAGFGEVVRGFGGSSSWDDKDPRIVAQYLDQCEKNNKGFIRRLNQAMRQRWDDRTVVEARNLCDSKTL</sequence>
<keyword evidence="2" id="KW-1185">Reference proteome</keyword>
<dbReference type="PANTHER" id="PTHR33321:SF3">
    <property type="entry name" value="OS05G0582000 PROTEIN"/>
    <property type="match status" value="1"/>
</dbReference>
<dbReference type="OrthoDB" id="1924946at2759"/>
<evidence type="ECO:0000313" key="1">
    <source>
        <dbReference type="EMBL" id="TXG54558.1"/>
    </source>
</evidence>
<protein>
    <submittedName>
        <fullName evidence="1">Uncharacterized protein</fullName>
    </submittedName>
</protein>